<sequence length="220" mass="24849">MEDKTCLLQELEEPEEDALSLCDLPIHEKENEGDPFPPKYQSSPSRQDFFEFSTHPNLEMSPALDSIIFCGRVMHKKELPLNESQNKWRSESFNKAQIFHSAKLTEASIRSHSFRVKGPKSVPAPATGSFRYSSSGSKKHKVLIGLAKIQPEMELSEIRKRQGRRPPVPMFPPVGTEEPVISGDRSGGGKSLWRLLRPFRCRSHLTNTLARSSFGCFPLL</sequence>
<dbReference type="AlphaFoldDB" id="A0A6A1W7H3"/>
<dbReference type="PANTHER" id="PTHR34130:SF8">
    <property type="entry name" value="TRANSMEMBRANE PROTEIN"/>
    <property type="match status" value="1"/>
</dbReference>
<reference evidence="2 3" key="1">
    <citation type="journal article" date="2019" name="Plant Biotechnol. J.">
        <title>The red bayberry genome and genetic basis of sex determination.</title>
        <authorList>
            <person name="Jia H.M."/>
            <person name="Jia H.J."/>
            <person name="Cai Q.L."/>
            <person name="Wang Y."/>
            <person name="Zhao H.B."/>
            <person name="Yang W.F."/>
            <person name="Wang G.Y."/>
            <person name="Li Y.H."/>
            <person name="Zhan D.L."/>
            <person name="Shen Y.T."/>
            <person name="Niu Q.F."/>
            <person name="Chang L."/>
            <person name="Qiu J."/>
            <person name="Zhao L."/>
            <person name="Xie H.B."/>
            <person name="Fu W.Y."/>
            <person name="Jin J."/>
            <person name="Li X.W."/>
            <person name="Jiao Y."/>
            <person name="Zhou C.C."/>
            <person name="Tu T."/>
            <person name="Chai C.Y."/>
            <person name="Gao J.L."/>
            <person name="Fan L.J."/>
            <person name="van de Weg E."/>
            <person name="Wang J.Y."/>
            <person name="Gao Z.S."/>
        </authorList>
    </citation>
    <scope>NUCLEOTIDE SEQUENCE [LARGE SCALE GENOMIC DNA]</scope>
    <source>
        <tissue evidence="2">Leaves</tissue>
    </source>
</reference>
<organism evidence="2 3">
    <name type="scientific">Morella rubra</name>
    <name type="common">Chinese bayberry</name>
    <dbReference type="NCBI Taxonomy" id="262757"/>
    <lineage>
        <taxon>Eukaryota</taxon>
        <taxon>Viridiplantae</taxon>
        <taxon>Streptophyta</taxon>
        <taxon>Embryophyta</taxon>
        <taxon>Tracheophyta</taxon>
        <taxon>Spermatophyta</taxon>
        <taxon>Magnoliopsida</taxon>
        <taxon>eudicotyledons</taxon>
        <taxon>Gunneridae</taxon>
        <taxon>Pentapetalae</taxon>
        <taxon>rosids</taxon>
        <taxon>fabids</taxon>
        <taxon>Fagales</taxon>
        <taxon>Myricaceae</taxon>
        <taxon>Morella</taxon>
    </lineage>
</organism>
<evidence type="ECO:0000256" key="1">
    <source>
        <dbReference type="SAM" id="MobiDB-lite"/>
    </source>
</evidence>
<dbReference type="Proteomes" id="UP000516437">
    <property type="component" value="Chromosome 3"/>
</dbReference>
<proteinExistence type="predicted"/>
<evidence type="ECO:0000313" key="2">
    <source>
        <dbReference type="EMBL" id="KAB1219648.1"/>
    </source>
</evidence>
<accession>A0A6A1W7H3</accession>
<comment type="caution">
    <text evidence="2">The sequence shown here is derived from an EMBL/GenBank/DDBJ whole genome shotgun (WGS) entry which is preliminary data.</text>
</comment>
<protein>
    <submittedName>
        <fullName evidence="2">Uncharacterized protein</fullName>
    </submittedName>
</protein>
<dbReference type="PANTHER" id="PTHR34130">
    <property type="entry name" value="OS08G0243800 PROTEIN"/>
    <property type="match status" value="1"/>
</dbReference>
<dbReference type="EMBL" id="RXIC02000021">
    <property type="protein sequence ID" value="KAB1219648.1"/>
    <property type="molecule type" value="Genomic_DNA"/>
</dbReference>
<feature type="region of interest" description="Disordered" evidence="1">
    <location>
        <begin position="159"/>
        <end position="185"/>
    </location>
</feature>
<keyword evidence="3" id="KW-1185">Reference proteome</keyword>
<gene>
    <name evidence="2" type="ORF">CJ030_MR3G011092</name>
</gene>
<name>A0A6A1W7H3_9ROSI</name>
<dbReference type="OrthoDB" id="840976at2759"/>
<evidence type="ECO:0000313" key="3">
    <source>
        <dbReference type="Proteomes" id="UP000516437"/>
    </source>
</evidence>
<feature type="region of interest" description="Disordered" evidence="1">
    <location>
        <begin position="26"/>
        <end position="45"/>
    </location>
</feature>